<dbReference type="Proteomes" id="UP000038045">
    <property type="component" value="Unplaced"/>
</dbReference>
<protein>
    <submittedName>
        <fullName evidence="3">Microtubule-associated protein futsch</fullName>
    </submittedName>
</protein>
<feature type="region of interest" description="Disordered" evidence="1">
    <location>
        <begin position="4069"/>
        <end position="4132"/>
    </location>
</feature>
<evidence type="ECO:0000256" key="1">
    <source>
        <dbReference type="SAM" id="MobiDB-lite"/>
    </source>
</evidence>
<feature type="compositionally biased region" description="Polar residues" evidence="1">
    <location>
        <begin position="2631"/>
        <end position="2659"/>
    </location>
</feature>
<feature type="compositionally biased region" description="Basic and acidic residues" evidence="1">
    <location>
        <begin position="4252"/>
        <end position="4279"/>
    </location>
</feature>
<feature type="compositionally biased region" description="Basic and acidic residues" evidence="1">
    <location>
        <begin position="4671"/>
        <end position="4690"/>
    </location>
</feature>
<feature type="compositionally biased region" description="Basic and acidic residues" evidence="1">
    <location>
        <begin position="1993"/>
        <end position="2011"/>
    </location>
</feature>
<feature type="region of interest" description="Disordered" evidence="1">
    <location>
        <begin position="2847"/>
        <end position="2879"/>
    </location>
</feature>
<feature type="region of interest" description="Disordered" evidence="1">
    <location>
        <begin position="3142"/>
        <end position="3164"/>
    </location>
</feature>
<feature type="compositionally biased region" description="Basic and acidic residues" evidence="1">
    <location>
        <begin position="4359"/>
        <end position="4385"/>
    </location>
</feature>
<feature type="compositionally biased region" description="Polar residues" evidence="1">
    <location>
        <begin position="4648"/>
        <end position="4668"/>
    </location>
</feature>
<feature type="compositionally biased region" description="Basic and acidic residues" evidence="1">
    <location>
        <begin position="4187"/>
        <end position="4219"/>
    </location>
</feature>
<feature type="region of interest" description="Disordered" evidence="1">
    <location>
        <begin position="2066"/>
        <end position="2117"/>
    </location>
</feature>
<feature type="region of interest" description="Disordered" evidence="1">
    <location>
        <begin position="1979"/>
        <end position="2011"/>
    </location>
</feature>
<feature type="compositionally biased region" description="Polar residues" evidence="1">
    <location>
        <begin position="4442"/>
        <end position="4454"/>
    </location>
</feature>
<feature type="compositionally biased region" description="Polar residues" evidence="1">
    <location>
        <begin position="4386"/>
        <end position="4407"/>
    </location>
</feature>
<feature type="compositionally biased region" description="Acidic residues" evidence="1">
    <location>
        <begin position="2686"/>
        <end position="2697"/>
    </location>
</feature>
<dbReference type="STRING" id="131310.A0A0N4ZBK6"/>
<feature type="region of interest" description="Disordered" evidence="1">
    <location>
        <begin position="3788"/>
        <end position="3809"/>
    </location>
</feature>
<feature type="region of interest" description="Disordered" evidence="1">
    <location>
        <begin position="2174"/>
        <end position="2198"/>
    </location>
</feature>
<keyword evidence="2" id="KW-1185">Reference proteome</keyword>
<feature type="region of interest" description="Disordered" evidence="1">
    <location>
        <begin position="1354"/>
        <end position="1507"/>
    </location>
</feature>
<feature type="region of interest" description="Disordered" evidence="1">
    <location>
        <begin position="144"/>
        <end position="173"/>
    </location>
</feature>
<reference evidence="3" key="1">
    <citation type="submission" date="2017-02" db="UniProtKB">
        <authorList>
            <consortium name="WormBaseParasite"/>
        </authorList>
    </citation>
    <scope>IDENTIFICATION</scope>
</reference>
<feature type="compositionally biased region" description="Basic and acidic residues" evidence="1">
    <location>
        <begin position="3146"/>
        <end position="3157"/>
    </location>
</feature>
<feature type="region of interest" description="Disordered" evidence="1">
    <location>
        <begin position="1127"/>
        <end position="1152"/>
    </location>
</feature>
<feature type="region of interest" description="Disordered" evidence="1">
    <location>
        <begin position="193"/>
        <end position="220"/>
    </location>
</feature>
<feature type="compositionally biased region" description="Basic and acidic residues" evidence="1">
    <location>
        <begin position="4147"/>
        <end position="4157"/>
    </location>
</feature>
<feature type="compositionally biased region" description="Basic and acidic residues" evidence="1">
    <location>
        <begin position="4478"/>
        <end position="4490"/>
    </location>
</feature>
<dbReference type="WBParaSite" id="PTRK_0000491700.1">
    <property type="protein sequence ID" value="PTRK_0000491700.1"/>
    <property type="gene ID" value="PTRK_0000491700"/>
</dbReference>
<feature type="compositionally biased region" description="Basic and acidic residues" evidence="1">
    <location>
        <begin position="4599"/>
        <end position="4613"/>
    </location>
</feature>
<feature type="region of interest" description="Disordered" evidence="1">
    <location>
        <begin position="4598"/>
        <end position="4623"/>
    </location>
</feature>
<name>A0A0N4ZBK6_PARTI</name>
<feature type="compositionally biased region" description="Low complexity" evidence="1">
    <location>
        <begin position="1456"/>
        <end position="1483"/>
    </location>
</feature>
<feature type="compositionally biased region" description="Basic and acidic residues" evidence="1">
    <location>
        <begin position="4497"/>
        <end position="4506"/>
    </location>
</feature>
<evidence type="ECO:0000313" key="3">
    <source>
        <dbReference type="WBParaSite" id="PTRK_0000491700.1"/>
    </source>
</evidence>
<feature type="compositionally biased region" description="Acidic residues" evidence="1">
    <location>
        <begin position="4525"/>
        <end position="4539"/>
    </location>
</feature>
<feature type="compositionally biased region" description="Basic and acidic residues" evidence="1">
    <location>
        <begin position="196"/>
        <end position="206"/>
    </location>
</feature>
<feature type="region of interest" description="Disordered" evidence="1">
    <location>
        <begin position="4147"/>
        <end position="4168"/>
    </location>
</feature>
<feature type="compositionally biased region" description="Basic and acidic residues" evidence="1">
    <location>
        <begin position="2100"/>
        <end position="2109"/>
    </location>
</feature>
<evidence type="ECO:0000313" key="2">
    <source>
        <dbReference type="Proteomes" id="UP000038045"/>
    </source>
</evidence>
<proteinExistence type="predicted"/>
<feature type="compositionally biased region" description="Polar residues" evidence="1">
    <location>
        <begin position="4221"/>
        <end position="4230"/>
    </location>
</feature>
<feature type="compositionally biased region" description="Polar residues" evidence="1">
    <location>
        <begin position="2248"/>
        <end position="2262"/>
    </location>
</feature>
<feature type="compositionally biased region" description="Polar residues" evidence="1">
    <location>
        <begin position="4333"/>
        <end position="4356"/>
    </location>
</feature>
<feature type="region of interest" description="Disordered" evidence="1">
    <location>
        <begin position="2246"/>
        <end position="2266"/>
    </location>
</feature>
<feature type="compositionally biased region" description="Polar residues" evidence="1">
    <location>
        <begin position="1134"/>
        <end position="1145"/>
    </location>
</feature>
<accession>A0A0N4ZBK6</accession>
<feature type="compositionally biased region" description="Basic and acidic residues" evidence="1">
    <location>
        <begin position="2698"/>
        <end position="2735"/>
    </location>
</feature>
<feature type="compositionally biased region" description="Basic and acidic residues" evidence="1">
    <location>
        <begin position="3047"/>
        <end position="3058"/>
    </location>
</feature>
<feature type="region of interest" description="Disordered" evidence="1">
    <location>
        <begin position="2631"/>
        <end position="2735"/>
    </location>
</feature>
<feature type="compositionally biased region" description="Basic and acidic residues" evidence="1">
    <location>
        <begin position="4455"/>
        <end position="4468"/>
    </location>
</feature>
<feature type="compositionally biased region" description="Basic and acidic residues" evidence="1">
    <location>
        <begin position="1402"/>
        <end position="1414"/>
    </location>
</feature>
<feature type="compositionally biased region" description="Basic and acidic residues" evidence="1">
    <location>
        <begin position="2663"/>
        <end position="2679"/>
    </location>
</feature>
<feature type="region of interest" description="Disordered" evidence="1">
    <location>
        <begin position="3034"/>
        <end position="3081"/>
    </location>
</feature>
<feature type="compositionally biased region" description="Basic and acidic residues" evidence="1">
    <location>
        <begin position="2071"/>
        <end position="2084"/>
    </location>
</feature>
<feature type="compositionally biased region" description="Polar residues" evidence="1">
    <location>
        <begin position="3797"/>
        <end position="3809"/>
    </location>
</feature>
<feature type="region of interest" description="Disordered" evidence="1">
    <location>
        <begin position="4187"/>
        <end position="4412"/>
    </location>
</feature>
<feature type="region of interest" description="Disordered" evidence="1">
    <location>
        <begin position="3558"/>
        <end position="3583"/>
    </location>
</feature>
<feature type="compositionally biased region" description="Polar residues" evidence="1">
    <location>
        <begin position="151"/>
        <end position="160"/>
    </location>
</feature>
<feature type="region of interest" description="Disordered" evidence="1">
    <location>
        <begin position="4645"/>
        <end position="4693"/>
    </location>
</feature>
<feature type="compositionally biased region" description="Basic and acidic residues" evidence="1">
    <location>
        <begin position="3558"/>
        <end position="3580"/>
    </location>
</feature>
<feature type="compositionally biased region" description="Basic and acidic residues" evidence="1">
    <location>
        <begin position="1379"/>
        <end position="1395"/>
    </location>
</feature>
<sequence>MNSNKEVSVPIRSLDIGNDNLNMLNELEKKHSYLNEMLCQMKAIPSNDQEKFLKVVQRVMDLEDELKMSGINVPKDDVLFEKVIMAMLKDYPNTDLQIVATSSRRITTTKMSYEEPTPGMDNKTDNEVMERQRKLLNEICEKDNEKDADGMSSQDNVQQSEKVDEGYTEDNGDITSKRMTHTIVTTQTTYVPEQQEFDKTPEKEADIGGSQSDEDNESVISQSVKNKVAKFENIMSREGRSVSEVSLSGTLLKDKDSVSIKSLEQYVEKLEMPEKDELREEENEIIESPLVETSSIASVQRLSAMFESGEIDKVKRSDSRKSDVADRKKELSEIEQERKVTKTIITKKKTRIGEDGEIYEEEYEVEEFSEEEPTTKIGELKDYEEEEVERLSPQITETKIMQPVDKTIVKDKDLDTEKLIEPTVTTMKEEISTTTEKIITDEDLHDELKSPELYIEKEYEPKVEEQEIPENIQIKIHEEKIPDIYGIEGIPVYKVETGTTTTLTYTEDKKPHVIVEEVADSVSTDSGSRDYGYNYDKEAYRVDDYRDYAADEQKIHQIESKEPEISEIRINEKDFVKTETTPTTTVTYVGERLPRHIPEEDRKTVDKETEEFLKNIEKEPYVKDEEPLIATSIREESEPEEEELTVIQKEVIEPAPDAIGHETKIVETTTIIKKTILDKDGEPISTIDATYEEVEVPLHRLDMAGVDQKFADPNSGLLEQKMVSETIPAEEEPYYKDVASIETKIIKDEIGEPHYLVEEDVIQYDEKEKDEEPLIQKYEFTSQFPVDVKEDEKVFDEEKYIIETPFKELPLEKEELHVTPLEEEKISYESPIPEDKQKVVETVTTTTYYDEEGKPTETIVEEKQIIESPIKEKEFIHESPIESPIKEEIIVHESPIQELPVSEEDRHEIVETVTTTTYYDEEGKPTETIVEEKQIIGSPIIEKEYIHESPVESPIKEDIIVHESPIQELPVSEEDRHEIVETITTTTYYDEEGRPTETIVEEKQIIESPIKEEEFIHESPVESPIKEEIIVHESPIRESPILGEEFVHKSPVQELFVSEEHKPDIIKTITTTTHYDEEGKPTETIVEENEIIEPQIKEEKYVYELPVESSIDEEIITQATPIHESPIDEKESIPESQVQQEQLPTSPSPVKDKHDIEETIITATYYDDEGKPTETSVEEHKIYESPIEDKPYIHELPVESPVRDGVIMHESPIQELPIPGEEFINEPLVQESLVLEERKPEIVETITTTTYYDEEGRPTETIVEEKQIIESPVKEEEFIHESPVESPIKEEIIVHESPVKESPISEEHEHDIIQTITTTTYYDEEGKPTESIVEEKQIIESPIVEKELLHESPVKEEQLIQSPIEEEKTGLESPLLIEEEQKRVGDAKVEEERKFSSSPSMFDKEIDKKIKEEETPPSVRKQRASKIPISTSPIIGERRRISTPTEIPIDIRPRRGSGSISRPGSASHSRPSSGSLSRPGSASIQYSPRSVESPLKDRSISVESPVPEKLVDKEIISDIRTEAIVEKPFELPIDRKEDKKTLESPDLEIVTALPTSQDKHDVVESVVTKTTVFDDEGKPIETLIHEEIMKDDKAIHEEKLFDEYPEQKTEVIETLAKSMYLDEEKSPKETYIHGVIESSPTSTISQKEIITESPLPEDSKHEVLEKIATTTYYDDEGKQVFESPDIEKELIHESPIHEDKHEVIETITTTHYDEEGKPIETVVEEKPILESPTVEKEFIHESPVQEKQLLESPIHEVEHEIVETITTTHYDEEGKPIETVVEEKQILESPTFEKELIHESPIHEDKHEIIETITTTHYDEEGKPIETVVEEKQILGSPTIEKEFIHESPIYEDKHEAIETITTTHYDEEGKPIETVVEEKHILESPTVEKELIHESPIHEDKHEIIETITTTHYDEEGKPIETVVEEKHILGSPTIEKELIHESPVQEEQMHETPLEEKEIVHESLLDDYKYEIVETVPSKDFDGQVKPSESPLKEQKSTHESSLDEEKYEIIETPSSAQSYYDEEGKQSFVSPVVEQVPIEEEKIIHESPLREDKSDIIESITTTTYYDEEGRPSEQIDEGKQLPESPSTMRTLESPVYEEHKYEDVKPSAPSLYDDGQELLLDSLSRQKVSEEPLVYEFKTDEPYLETLDRDFESPIVEPEYPEFTQMEQKDIPESPEQEYEHISGSPVQEVPQSPLYKEEHDIVGTVTTTTTLYDDGGNIIEQRTASRVEEGYKPSERFFEYDKSSISGEETPKSSIESSIHEDDLNQKTVTTTVFYDDKGKIVGKSIETVDGSESHTEVVQPKSEYEVVQKVITTKTTFDDDGRIIEESTEIMEGYSAGEEEEGQIQQDKPSFDHLQDISKEETKYVHESPIKEHEVYEIHPTEEDSYIEEAKQGDIRVPESIKHDEEFMADQPIEEEILKVDEPQLHETEDSQKYEFISDFPVQEYEDEFATEKPKREVKTAASFMTGSEGFKPSTPSGSSYPSEYLFETRGRLGDYPRDSFLPSPPSDDAYDIEQRKVEDVDELKHDITPSLIKEKEISSDLVIHHQDLFAESSSIEHELHDYQPTSEKSLIEEPYPCDIQESETLFQEKDIKELTPPKHIIFDEIQHRPESPDYDEEYYIDSSSKYGTSGISETGATTITSYDDSGKSTEQIIDSDGEREPPRELLHFDECQQRPVSPDYEEDYYDEENLKDEFHDKEDIYHKEDKTSDLSKEGSQDEQYDSRDKLEKIPIYVPEQSIETSILDSEQLVDTPAYKLEHMSESPIKDEQYNIVETVITPSTYYGDANQQFEEPSQEASITDIVKDEPTFEVISHDLESNEFEQISGDYSESSNIIKENEPSIRSPISDDLGVEKETSPIPNIEGFTTSDQFKEEGRRSSDLFKESYIKTDVSFDESPTKVEHDISQFKELSVDEDIQEPDYILVSTPDNLKEAEEDLHQSPIVLDKEAEEISVSPREEHEFFAGHTIKDEIEEKLISPGEEKPVEVHLKHDRHGDDSFEDEFFAGKTISQLKSQQEDLEDKLQLGDAHLESDEESTMVQKIEPRDILEKLDDGSQSIIKETYDESPEEKSEEKKDVFEDEFFAGLTMKRDVLPEVVEQKPEDVEDVHDYHEETQKMIHTDDVQISPESHDVISRGYTPIKQEELPESPSKDIEDDDTHEEEFFSGISIKKDLDDKEPLQSIFDDEKLQIDDAFESSTEQFGRPESKLDESVHIAQSPVQDDQYDIVETITTTTTSYFDDSGKAIEQITESDVEGDLEESEKLLDTIQRPSEANIEEKLEEPTLFEQQVIHESPVHEDKSDIVEMITTTTYYDEEDKPSEKIIEEKQVIESPAKEKALLHESPVQEEKISHESPIYEDKHEVMETITTTHYDEEGKPIETVVEEKQILESPTFEKELIHESPIHEDKHEVIETITTTHYDEEGKPIETVVEEKQILESPTIEKEFIHESPVHEEQLLESPIHEDKHEIIETITTTHYDEEGKPIETVVEEKHIFGSPSLEKDFTYESPIQLEQSFASPIEEDKIIHESPISIKDEHEIVEEIAVLTHYDDENESVKKVDEKEEISHETPVEEKSGVMDVYPSSDVPSGVLTSFVEHSQGLILSPETSMSIVVEDIDKKDEYERYEQFAEQQSKDIVEAAITPMSIVSDKKDDVISTPPPDIEFKHFGSLTEPLLSSDQIKDTEAFNKFVEEESRNIIDDVLQSQYYELKPSEGTIEEIPKEESLMLVEEDKIKSLSTEEIQSLEQFADNESKLIFDQYFVESSSADLTTKILDEVVNELAERRKSFSEDQESLQSPQKLSGRRSSFADTISSKIDDAHLGEKPFIVDETLKAVNDITEELLTKLDDISKEESLIESEPMDKSIIKQEAEKVVDDIMTDINMESKILDEEDKKETVHLTSPTTIQQKSFDDVIVDSESVYEGFDQESIVKDISDKTFIPPVRPSTSQESEDDCKISQSFEFVESDDLPDYELSAPPRSIKLEHLEQSKEILKESPLDEIALLERRYSSVIGEEGVVESEDVDVKYDESDDKSREGKVHAPILADDRVYIIPERIEEEHEKKSSIFIVDSEEVSGESEEHIRSDYASPPPIEDVKERGILSDDSFENISASEDLKKEIPTSSSSENLEITEGYVASQEILHDEFKQDEQVEESKPVVSQQFEEEIPKEDESLFTVVQYTSSPLEEKVSIDHPEDPMSRSVYYKDSEENIYDKEEPKAPSSSTSSPNPFMTEEELKEHKQFFLTDSESMDDLHDSRDESKIEEDKIVYDKDDKEKVTEISIQYQPDIVSSERLLFEDDDDEDISKQPQLIELSDSEEEEKDRMKIDLSEDSIPTGSLSKSQSATTSTDVDSPQTVIDRFESLEKDFKDVVRDDKEKTPEKTSEDIMTQSVDSLNEQEITPSTDSGSHVVDNFIIDDKSLERRISSTSSEKNNHFSRPKTHQSYDNVSESSLQEFERLEAEICKKSGDVSPSSDESEGAKSRMSDDRAGSRNSLTEFERLEKELAEPSNDNNEVMMLSYIREESEYEDMSTKEDEENPDSLNDASSGQQRREEEEEDDSKDIMTESLIVADSLEQIPQIPSILETSVDSLEISNMYAIDDRNIEHQQPRRNDYDDEFDRQPFPTGETIIQARSIRGHDAIDNDSLLGFSSSNQTEDSNTNTSQNTEDTFQEYHEDDKDSLEGDLSHEGSDIPTTITTFKSTKVSPSGSTEIISRRVLTKVTDPVICRVKFTGTESEERLQSLDSNVRIETTDAEGNVTTTVKHQEQSQQ</sequence>
<organism evidence="2 3">
    <name type="scientific">Parastrongyloides trichosuri</name>
    <name type="common">Possum-specific nematode worm</name>
    <dbReference type="NCBI Taxonomy" id="131310"/>
    <lineage>
        <taxon>Eukaryota</taxon>
        <taxon>Metazoa</taxon>
        <taxon>Ecdysozoa</taxon>
        <taxon>Nematoda</taxon>
        <taxon>Chromadorea</taxon>
        <taxon>Rhabditida</taxon>
        <taxon>Tylenchina</taxon>
        <taxon>Panagrolaimomorpha</taxon>
        <taxon>Strongyloidoidea</taxon>
        <taxon>Strongyloididae</taxon>
        <taxon>Parastrongyloides</taxon>
    </lineage>
</organism>
<feature type="region of interest" description="Disordered" evidence="1">
    <location>
        <begin position="4425"/>
        <end position="4566"/>
    </location>
</feature>